<sequence>MVMKKVFLFFIFIFLYANSNFENNIDNEVLLIEAKLYPKILYLVNENEKKDNIKVAILINKNTKKIGKKLKKLINDKKIKVDLINKINLKYDAYIFTTKKINNKDLKLLLINKKVIFTVFPNRIENAMFSIYIGPKIYPYINPKLLNKAEVKFNPILLKVGKIYEK</sequence>
<dbReference type="AlphaFoldDB" id="A0A292YEH6"/>
<name>A0A292YEH6_9BACT</name>
<evidence type="ECO:0000313" key="2">
    <source>
        <dbReference type="EMBL" id="GAX87565.1"/>
    </source>
</evidence>
<evidence type="ECO:0000313" key="3">
    <source>
        <dbReference type="Proteomes" id="UP000217944"/>
    </source>
</evidence>
<feature type="signal peptide" evidence="1">
    <location>
        <begin position="1"/>
        <end position="19"/>
    </location>
</feature>
<accession>A0A292YEH6</accession>
<gene>
    <name evidence="2" type="ORF">LNAT_P0861</name>
</gene>
<reference evidence="2 3" key="1">
    <citation type="journal article" date="2017" name="Syst. Appl. Microbiol.">
        <title>Lebetimonas natsushimae sp. nov., a novel strictly anaerobic, moderately thermophilic chemoautotroph isolated from a deep-sea hydrothermal vent polychaete nest in the Mid-Okinawa Trough.</title>
        <authorList>
            <person name="Nagata R."/>
            <person name="Takaki Y."/>
            <person name="Tame A."/>
            <person name="Nunoura T."/>
            <person name="Muto H."/>
            <person name="Mino S."/>
            <person name="Sawayama S."/>
            <person name="Takai K."/>
            <person name="Nakagawa S."/>
        </authorList>
    </citation>
    <scope>NUCLEOTIDE SEQUENCE [LARGE SCALE GENOMIC DNA]</scope>
    <source>
        <strain evidence="2 3">HS1857</strain>
    </source>
</reference>
<evidence type="ECO:0000256" key="1">
    <source>
        <dbReference type="SAM" id="SignalP"/>
    </source>
</evidence>
<dbReference type="Proteomes" id="UP000217944">
    <property type="component" value="Unassembled WGS sequence"/>
</dbReference>
<proteinExistence type="predicted"/>
<comment type="caution">
    <text evidence="2">The sequence shown here is derived from an EMBL/GenBank/DDBJ whole genome shotgun (WGS) entry which is preliminary data.</text>
</comment>
<keyword evidence="3" id="KW-1185">Reference proteome</keyword>
<protein>
    <recommendedName>
        <fullName evidence="4">DUF4154 domain-containing protein</fullName>
    </recommendedName>
</protein>
<organism evidence="2 3">
    <name type="scientific">Lebetimonas natsushimae</name>
    <dbReference type="NCBI Taxonomy" id="1936991"/>
    <lineage>
        <taxon>Bacteria</taxon>
        <taxon>Pseudomonadati</taxon>
        <taxon>Campylobacterota</taxon>
        <taxon>Epsilonproteobacteria</taxon>
        <taxon>Nautiliales</taxon>
        <taxon>Nautiliaceae</taxon>
        <taxon>Lebetimonas</taxon>
    </lineage>
</organism>
<dbReference type="EMBL" id="BDME01000001">
    <property type="protein sequence ID" value="GAX87565.1"/>
    <property type="molecule type" value="Genomic_DNA"/>
</dbReference>
<feature type="chain" id="PRO_5012041893" description="DUF4154 domain-containing protein" evidence="1">
    <location>
        <begin position="20"/>
        <end position="166"/>
    </location>
</feature>
<evidence type="ECO:0008006" key="4">
    <source>
        <dbReference type="Google" id="ProtNLM"/>
    </source>
</evidence>
<keyword evidence="1" id="KW-0732">Signal</keyword>